<dbReference type="AlphaFoldDB" id="A0AAV5RJP3"/>
<evidence type="ECO:0000256" key="3">
    <source>
        <dbReference type="ARBA" id="ARBA00006209"/>
    </source>
</evidence>
<dbReference type="InterPro" id="IPR015433">
    <property type="entry name" value="PI3/4_kinase"/>
</dbReference>
<dbReference type="Pfam" id="PF00792">
    <property type="entry name" value="PI3K_C2"/>
    <property type="match status" value="1"/>
</dbReference>
<organism evidence="17 18">
    <name type="scientific">Starmerella bacillaris</name>
    <name type="common">Yeast</name>
    <name type="synonym">Candida zemplinina</name>
    <dbReference type="NCBI Taxonomy" id="1247836"/>
    <lineage>
        <taxon>Eukaryota</taxon>
        <taxon>Fungi</taxon>
        <taxon>Dikarya</taxon>
        <taxon>Ascomycota</taxon>
        <taxon>Saccharomycotina</taxon>
        <taxon>Dipodascomycetes</taxon>
        <taxon>Dipodascales</taxon>
        <taxon>Trichomonascaceae</taxon>
        <taxon>Starmerella</taxon>
    </lineage>
</organism>
<dbReference type="PANTHER" id="PTHR10048:SF7">
    <property type="entry name" value="PHOSPHATIDYLINOSITOL 3-KINASE CATALYTIC SUBUNIT TYPE 3"/>
    <property type="match status" value="1"/>
</dbReference>
<dbReference type="PROSITE" id="PS00915">
    <property type="entry name" value="PI3_4_KINASE_1"/>
    <property type="match status" value="1"/>
</dbReference>
<evidence type="ECO:0000256" key="2">
    <source>
        <dbReference type="ARBA" id="ARBA00004481"/>
    </source>
</evidence>
<evidence type="ECO:0000256" key="1">
    <source>
        <dbReference type="ARBA" id="ARBA00004150"/>
    </source>
</evidence>
<comment type="similarity">
    <text evidence="3">Belongs to the PI3/PI4-kinase family. Type III PI4K subfamily.</text>
</comment>
<evidence type="ECO:0000256" key="9">
    <source>
        <dbReference type="ARBA" id="ARBA00023985"/>
    </source>
</evidence>
<dbReference type="Gene3D" id="1.10.1070.11">
    <property type="entry name" value="Phosphatidylinositol 3-/4-kinase, catalytic domain"/>
    <property type="match status" value="1"/>
</dbReference>
<accession>A0AAV5RJP3</accession>
<sequence>MLFYQSVDLARQLEIRIEEPKGSTQKLPFSALISDPSLQLSYKGIDDYNPIVEAQVYSGATPLSLPIQPSGFNCWFKIAVNLCDLPLDSRILFTIYGPSGHAEPGVICSAQLPLFDSNGNIKQGSQKLQTIPELESQLLPEPGLANEYKELDSFDPNREAKTANFLDSMVHKYQLGKVPTNDWLDTLAFKRIEQIETANDSLHFLVVDLPVWDHDVVWIDKKYSLRRQKQLFSSSQQLGTSLTLLNPLDDSEHLMAVYDPDKMYESPIESKYRRLVRLADDDKDLRPTPRVRDELERVIAYPPAHELSSNEKTLLWTYRYHLTKWKHALTKFVKAVSWDDESESKQALEVLHKWVDIDVADALELLGPEVTNARVRAYAIDRLRKASDDDLELYLLQLVEALKFEPYNDNPAKSYLARFLENRAILNSHLGNYFYWYVSVQASDRKYGAQVFQPIQRHYLSSVPQNILRQVKLQVKFMNKLLEMATLVKQSKETRSKRIELMRAHINDPRHELIKFSPTVLPLDPSVVVVGLIPEECTVFKSSMLPLKIKLKTVSGSYSLIFKSGDDLRQDQLVIQIIQLMDELLKRENLDLRLTPYRILATSMTDGAMQFIPNEPLSQVLSHYHGILPFLRQHAADDSQPLGVKEEVMDNYVRSTAGYAVITYLLGVGDRHLDNLLIDNTGRFFHIDFGYIMGKDPKPFPPMIKLPIQLIDGMGGINSENYTKFKSYCFTAFTSLRKSANLILALFSLMTESTIPNIALEKDQAVHKVEERFCLEMSESEAILHFQNLINDSVNAFMPMVIDRLHSLAQYWRN</sequence>
<evidence type="ECO:0000256" key="7">
    <source>
        <dbReference type="ARBA" id="ARBA00022777"/>
    </source>
</evidence>
<evidence type="ECO:0000313" key="17">
    <source>
        <dbReference type="EMBL" id="GMM50764.1"/>
    </source>
</evidence>
<dbReference type="GO" id="GO:0006897">
    <property type="term" value="P:endocytosis"/>
    <property type="evidence" value="ECO:0007669"/>
    <property type="project" value="TreeGrafter"/>
</dbReference>
<evidence type="ECO:0000256" key="8">
    <source>
        <dbReference type="ARBA" id="ARBA00022840"/>
    </source>
</evidence>
<keyword evidence="6 13" id="KW-0547">Nucleotide-binding</keyword>
<feature type="domain" description="PI3K/PI4K catalytic" evidence="14">
    <location>
        <begin position="533"/>
        <end position="798"/>
    </location>
</feature>
<dbReference type="CDD" id="cd00870">
    <property type="entry name" value="PI3Ka_III"/>
    <property type="match status" value="1"/>
</dbReference>
<evidence type="ECO:0000256" key="10">
    <source>
        <dbReference type="ARBA" id="ARBA00041128"/>
    </source>
</evidence>
<dbReference type="InterPro" id="IPR016024">
    <property type="entry name" value="ARM-type_fold"/>
</dbReference>
<dbReference type="Gene3D" id="2.60.40.150">
    <property type="entry name" value="C2 domain"/>
    <property type="match status" value="1"/>
</dbReference>
<comment type="subunit">
    <text evidence="12">Component of the autophagy-specific VPS34 PI3-kinase complex I composed of at least VPS15, VPS30, VPS34, and of the VPS34 PI3-kinase complex II composed of VPS15, VPS30, VPS34 and VPS38. Interacts with VMNA7.</text>
</comment>
<dbReference type="SMART" id="SM00146">
    <property type="entry name" value="PI3Kc"/>
    <property type="match status" value="1"/>
</dbReference>
<dbReference type="EMBL" id="BTGC01000003">
    <property type="protein sequence ID" value="GMM50764.1"/>
    <property type="molecule type" value="Genomic_DNA"/>
</dbReference>
<keyword evidence="5 13" id="KW-0808">Transferase</keyword>
<dbReference type="Gene3D" id="1.25.40.70">
    <property type="entry name" value="Phosphatidylinositol 3-kinase, accessory domain (PIK)"/>
    <property type="match status" value="1"/>
</dbReference>
<dbReference type="SMART" id="SM00145">
    <property type="entry name" value="PI3Ka"/>
    <property type="match status" value="1"/>
</dbReference>
<dbReference type="PANTHER" id="PTHR10048">
    <property type="entry name" value="PHOSPHATIDYLINOSITOL KINASE"/>
    <property type="match status" value="1"/>
</dbReference>
<proteinExistence type="inferred from homology"/>
<dbReference type="FunFam" id="1.10.1070.11:FF:000002">
    <property type="entry name" value="Phosphatidylinositol 3-kinase catalytic subunit type 3"/>
    <property type="match status" value="1"/>
</dbReference>
<evidence type="ECO:0000259" key="14">
    <source>
        <dbReference type="PROSITE" id="PS50290"/>
    </source>
</evidence>
<dbReference type="PROSITE" id="PS50290">
    <property type="entry name" value="PI3_4_KINASE_3"/>
    <property type="match status" value="1"/>
</dbReference>
<evidence type="ECO:0000256" key="5">
    <source>
        <dbReference type="ARBA" id="ARBA00022679"/>
    </source>
</evidence>
<dbReference type="PROSITE" id="PS51547">
    <property type="entry name" value="C2_PI3K"/>
    <property type="match status" value="1"/>
</dbReference>
<keyword evidence="18" id="KW-1185">Reference proteome</keyword>
<dbReference type="GO" id="GO:0016303">
    <property type="term" value="F:1-phosphatidylinositol-3-kinase activity"/>
    <property type="evidence" value="ECO:0007669"/>
    <property type="project" value="UniProtKB-UniRule"/>
</dbReference>
<dbReference type="InterPro" id="IPR057756">
    <property type="entry name" value="PI3-kinase_type3/VPS34_cat"/>
</dbReference>
<dbReference type="Proteomes" id="UP001362899">
    <property type="component" value="Unassembled WGS sequence"/>
</dbReference>
<comment type="catalytic activity">
    <reaction evidence="9">
        <text>a 1,2-diacyl-sn-glycero-3-phospho-(1D-myo-inositol) + ATP = a 1,2-diacyl-sn-glycero-3-phospho-(1D-myo-inositol-3-phosphate) + ADP + H(+)</text>
        <dbReference type="Rhea" id="RHEA:12709"/>
        <dbReference type="ChEBI" id="CHEBI:15378"/>
        <dbReference type="ChEBI" id="CHEBI:30616"/>
        <dbReference type="ChEBI" id="CHEBI:57880"/>
        <dbReference type="ChEBI" id="CHEBI:58088"/>
        <dbReference type="ChEBI" id="CHEBI:456216"/>
        <dbReference type="EC" id="2.7.1.137"/>
    </reaction>
    <physiologicalReaction direction="left-to-right" evidence="9">
        <dbReference type="Rhea" id="RHEA:12710"/>
    </physiologicalReaction>
</comment>
<dbReference type="GO" id="GO:0034272">
    <property type="term" value="C:phosphatidylinositol 3-kinase complex, class III, type II"/>
    <property type="evidence" value="ECO:0007669"/>
    <property type="project" value="TreeGrafter"/>
</dbReference>
<dbReference type="PROSITE" id="PS00916">
    <property type="entry name" value="PI3_4_KINASE_2"/>
    <property type="match status" value="1"/>
</dbReference>
<dbReference type="InterPro" id="IPR002420">
    <property type="entry name" value="PI3K-type_C2_dom"/>
</dbReference>
<keyword evidence="7 13" id="KW-0418">Kinase</keyword>
<dbReference type="GO" id="GO:0048015">
    <property type="term" value="P:phosphatidylinositol-mediated signaling"/>
    <property type="evidence" value="ECO:0007669"/>
    <property type="project" value="TreeGrafter"/>
</dbReference>
<dbReference type="PROSITE" id="PS51545">
    <property type="entry name" value="PIK_HELICAL"/>
    <property type="match status" value="1"/>
</dbReference>
<dbReference type="FunFam" id="3.30.1010.10:FF:000002">
    <property type="entry name" value="Phosphatidylinositol 3-kinase catalytic subunit type 3"/>
    <property type="match status" value="1"/>
</dbReference>
<protein>
    <recommendedName>
        <fullName evidence="10 13">Phosphatidylinositol 3-kinase VPS34</fullName>
        <ecNumber evidence="4 13">2.7.1.137</ecNumber>
    </recommendedName>
</protein>
<evidence type="ECO:0000256" key="4">
    <source>
        <dbReference type="ARBA" id="ARBA00012073"/>
    </source>
</evidence>
<dbReference type="Pfam" id="PF00613">
    <property type="entry name" value="PI3Ka"/>
    <property type="match status" value="1"/>
</dbReference>
<dbReference type="Gene3D" id="3.30.1010.10">
    <property type="entry name" value="Phosphatidylinositol 3-kinase Catalytic Subunit, Chain A, domain 4"/>
    <property type="match status" value="1"/>
</dbReference>
<keyword evidence="8 13" id="KW-0067">ATP-binding</keyword>
<dbReference type="Pfam" id="PF00454">
    <property type="entry name" value="PI3_PI4_kinase"/>
    <property type="match status" value="1"/>
</dbReference>
<dbReference type="SUPFAM" id="SSF56112">
    <property type="entry name" value="Protein kinase-like (PK-like)"/>
    <property type="match status" value="1"/>
</dbReference>
<comment type="subcellular location">
    <subcellularLocation>
        <location evidence="2">Endosome membrane</location>
        <topology evidence="2">Peripheral membrane protein</topology>
    </subcellularLocation>
    <subcellularLocation>
        <location evidence="1">Golgi apparatus</location>
        <location evidence="1">trans-Golgi network membrane</location>
        <topology evidence="1">Peripheral membrane protein</topology>
    </subcellularLocation>
</comment>
<dbReference type="InterPro" id="IPR042236">
    <property type="entry name" value="PI3K_accessory_sf"/>
</dbReference>
<dbReference type="GO" id="GO:0000407">
    <property type="term" value="C:phagophore assembly site"/>
    <property type="evidence" value="ECO:0007669"/>
    <property type="project" value="TreeGrafter"/>
</dbReference>
<gene>
    <name evidence="17" type="ORF">DASB73_017220</name>
</gene>
<dbReference type="GO" id="GO:0005794">
    <property type="term" value="C:Golgi apparatus"/>
    <property type="evidence" value="ECO:0007669"/>
    <property type="project" value="UniProtKB-SubCell"/>
</dbReference>
<dbReference type="SUPFAM" id="SSF49562">
    <property type="entry name" value="C2 domain (Calcium/lipid-binding domain, CaLB)"/>
    <property type="match status" value="1"/>
</dbReference>
<dbReference type="SUPFAM" id="SSF48371">
    <property type="entry name" value="ARM repeat"/>
    <property type="match status" value="1"/>
</dbReference>
<dbReference type="InterPro" id="IPR036940">
    <property type="entry name" value="PI3/4_kinase_cat_sf"/>
</dbReference>
<evidence type="ECO:0000256" key="12">
    <source>
        <dbReference type="ARBA" id="ARBA00061999"/>
    </source>
</evidence>
<reference evidence="17 18" key="1">
    <citation type="journal article" date="2023" name="Elife">
        <title>Identification of key yeast species and microbe-microbe interactions impacting larval growth of Drosophila in the wild.</title>
        <authorList>
            <person name="Mure A."/>
            <person name="Sugiura Y."/>
            <person name="Maeda R."/>
            <person name="Honda K."/>
            <person name="Sakurai N."/>
            <person name="Takahashi Y."/>
            <person name="Watada M."/>
            <person name="Katoh T."/>
            <person name="Gotoh A."/>
            <person name="Gotoh Y."/>
            <person name="Taniguchi I."/>
            <person name="Nakamura K."/>
            <person name="Hayashi T."/>
            <person name="Katayama T."/>
            <person name="Uemura T."/>
            <person name="Hattori Y."/>
        </authorList>
    </citation>
    <scope>NUCLEOTIDE SEQUENCE [LARGE SCALE GENOMIC DNA]</scope>
    <source>
        <strain evidence="17 18">SB-73</strain>
    </source>
</reference>
<dbReference type="InterPro" id="IPR001263">
    <property type="entry name" value="PI3K_accessory_dom"/>
</dbReference>
<dbReference type="GO" id="GO:0010008">
    <property type="term" value="C:endosome membrane"/>
    <property type="evidence" value="ECO:0007669"/>
    <property type="project" value="UniProtKB-SubCell"/>
</dbReference>
<dbReference type="CDD" id="cd00896">
    <property type="entry name" value="PI3Kc_III"/>
    <property type="match status" value="1"/>
</dbReference>
<dbReference type="InterPro" id="IPR000403">
    <property type="entry name" value="PI3/4_kinase_cat_dom"/>
</dbReference>
<dbReference type="PIRSF" id="PIRSF000587">
    <property type="entry name" value="PI3K_Vps34"/>
    <property type="match status" value="1"/>
</dbReference>
<name>A0AAV5RJP3_STABA</name>
<evidence type="ECO:0000259" key="16">
    <source>
        <dbReference type="PROSITE" id="PS51547"/>
    </source>
</evidence>
<dbReference type="InterPro" id="IPR018936">
    <property type="entry name" value="PI3/4_kinase_CS"/>
</dbReference>
<dbReference type="EC" id="2.7.1.137" evidence="4 13"/>
<dbReference type="GO" id="GO:0005524">
    <property type="term" value="F:ATP binding"/>
    <property type="evidence" value="ECO:0007669"/>
    <property type="project" value="UniProtKB-UniRule"/>
</dbReference>
<dbReference type="InterPro" id="IPR035892">
    <property type="entry name" value="C2_domain_sf"/>
</dbReference>
<evidence type="ECO:0000256" key="13">
    <source>
        <dbReference type="PIRNR" id="PIRNR000587"/>
    </source>
</evidence>
<evidence type="ECO:0000256" key="6">
    <source>
        <dbReference type="ARBA" id="ARBA00022741"/>
    </source>
</evidence>
<dbReference type="GO" id="GO:0034271">
    <property type="term" value="C:phosphatidylinositol 3-kinase complex, class III, type I"/>
    <property type="evidence" value="ECO:0007669"/>
    <property type="project" value="TreeGrafter"/>
</dbReference>
<feature type="domain" description="C2 PI3K-type" evidence="16">
    <location>
        <begin position="9"/>
        <end position="169"/>
    </location>
</feature>
<dbReference type="GO" id="GO:0000045">
    <property type="term" value="P:autophagosome assembly"/>
    <property type="evidence" value="ECO:0007669"/>
    <property type="project" value="TreeGrafter"/>
</dbReference>
<feature type="domain" description="PIK helical" evidence="15">
    <location>
        <begin position="281"/>
        <end position="462"/>
    </location>
</feature>
<dbReference type="GO" id="GO:0005777">
    <property type="term" value="C:peroxisome"/>
    <property type="evidence" value="ECO:0007669"/>
    <property type="project" value="TreeGrafter"/>
</dbReference>
<evidence type="ECO:0000259" key="15">
    <source>
        <dbReference type="PROSITE" id="PS51545"/>
    </source>
</evidence>
<dbReference type="InterPro" id="IPR008290">
    <property type="entry name" value="PI3K_Vps34"/>
</dbReference>
<dbReference type="InterPro" id="IPR011009">
    <property type="entry name" value="Kinase-like_dom_sf"/>
</dbReference>
<comment type="caution">
    <text evidence="17">The sequence shown here is derived from an EMBL/GenBank/DDBJ whole genome shotgun (WGS) entry which is preliminary data.</text>
</comment>
<evidence type="ECO:0000256" key="11">
    <source>
        <dbReference type="ARBA" id="ARBA00059175"/>
    </source>
</evidence>
<comment type="function">
    <text evidence="11">Multifunctional phosphatidylinositol 3-kinase involved in acidification of vacuoles, pH-dependent cell growth, and autophagocytosis. Plays an important role in protein transport and virulence. Component of the autophagy-specific VPS34 PI3-kinase complex I essential to recruit the ATG8-phosphatidylinositol conjugate and the ATG12-ATG5 conjugate to the pre-autophagosomal structure. Also involved in endosome-to-Golgi retrograde transport as part of the VPS34 PI3-kinase complex II. This second complex is required for the endosome-to-Golgi retrieval of PEP1 and KEX2, and the recruitment of VPS5 and VPS7, two components of the retromer complex, to endosomal membranes (probably through the synthesis of a specific pool of phosphatidylinositol 3-phosphate recruiting the retromer to the endosomes). Finally, it might also be involved in ethanol tolerance and cell wall integrity.</text>
</comment>
<evidence type="ECO:0000313" key="18">
    <source>
        <dbReference type="Proteomes" id="UP001362899"/>
    </source>
</evidence>